<keyword evidence="2" id="KW-1185">Reference proteome</keyword>
<dbReference type="Proteomes" id="UP001162480">
    <property type="component" value="Chromosome 5"/>
</dbReference>
<reference evidence="1" key="1">
    <citation type="submission" date="2023-08" db="EMBL/GenBank/DDBJ databases">
        <authorList>
            <person name="Alioto T."/>
            <person name="Alioto T."/>
            <person name="Gomez Garrido J."/>
        </authorList>
    </citation>
    <scope>NUCLEOTIDE SEQUENCE</scope>
</reference>
<evidence type="ECO:0000313" key="2">
    <source>
        <dbReference type="Proteomes" id="UP001162480"/>
    </source>
</evidence>
<name>A0AA36AY02_OCTVU</name>
<accession>A0AA36AY02</accession>
<dbReference type="AlphaFoldDB" id="A0AA36AY02"/>
<sequence length="102" mass="11705">MGNESKEFALQHIVSKMLCLNSSCLSKYKRKKWGNVEEAEVNSQKSDMYQFLWHLTVSAHTIVNTPRELLDINQKVGTETNIHLILTKRYSSNSESIQTSCN</sequence>
<dbReference type="EMBL" id="OX597818">
    <property type="protein sequence ID" value="CAI9722972.1"/>
    <property type="molecule type" value="Genomic_DNA"/>
</dbReference>
<gene>
    <name evidence="1" type="ORF">OCTVUL_1B019841</name>
</gene>
<evidence type="ECO:0000313" key="1">
    <source>
        <dbReference type="EMBL" id="CAI9722972.1"/>
    </source>
</evidence>
<organism evidence="1 2">
    <name type="scientific">Octopus vulgaris</name>
    <name type="common">Common octopus</name>
    <dbReference type="NCBI Taxonomy" id="6645"/>
    <lineage>
        <taxon>Eukaryota</taxon>
        <taxon>Metazoa</taxon>
        <taxon>Spiralia</taxon>
        <taxon>Lophotrochozoa</taxon>
        <taxon>Mollusca</taxon>
        <taxon>Cephalopoda</taxon>
        <taxon>Coleoidea</taxon>
        <taxon>Octopodiformes</taxon>
        <taxon>Octopoda</taxon>
        <taxon>Incirrata</taxon>
        <taxon>Octopodidae</taxon>
        <taxon>Octopus</taxon>
    </lineage>
</organism>
<proteinExistence type="predicted"/>
<protein>
    <submittedName>
        <fullName evidence="1">Uncharacterized protein</fullName>
    </submittedName>
</protein>